<organism evidence="1 2">
    <name type="scientific">Chelatococcus asaccharovorans</name>
    <dbReference type="NCBI Taxonomy" id="28210"/>
    <lineage>
        <taxon>Bacteria</taxon>
        <taxon>Pseudomonadati</taxon>
        <taxon>Pseudomonadota</taxon>
        <taxon>Alphaproteobacteria</taxon>
        <taxon>Hyphomicrobiales</taxon>
        <taxon>Chelatococcaceae</taxon>
        <taxon>Chelatococcus</taxon>
    </lineage>
</organism>
<reference evidence="1 2" key="1">
    <citation type="submission" date="2018-05" db="EMBL/GenBank/DDBJ databases">
        <title>Genomic Encyclopedia of Type Strains, Phase IV (KMG-IV): sequencing the most valuable type-strain genomes for metagenomic binning, comparative biology and taxonomic classification.</title>
        <authorList>
            <person name="Goeker M."/>
        </authorList>
    </citation>
    <scope>NUCLEOTIDE SEQUENCE [LARGE SCALE GENOMIC DNA]</scope>
    <source>
        <strain evidence="1 2">DSM 6462</strain>
    </source>
</reference>
<gene>
    <name evidence="1" type="ORF">C7450_103376</name>
</gene>
<evidence type="ECO:0000313" key="1">
    <source>
        <dbReference type="EMBL" id="PXW61857.1"/>
    </source>
</evidence>
<dbReference type="Proteomes" id="UP000248021">
    <property type="component" value="Unassembled WGS sequence"/>
</dbReference>
<accession>A0A2V3UBL4</accession>
<comment type="caution">
    <text evidence="1">The sequence shown here is derived from an EMBL/GenBank/DDBJ whole genome shotgun (WGS) entry which is preliminary data.</text>
</comment>
<dbReference type="AlphaFoldDB" id="A0A2V3UBL4"/>
<protein>
    <submittedName>
        <fullName evidence="1">Uncharacterized protein</fullName>
    </submittedName>
</protein>
<name>A0A2V3UBL4_9HYPH</name>
<proteinExistence type="predicted"/>
<evidence type="ECO:0000313" key="2">
    <source>
        <dbReference type="Proteomes" id="UP000248021"/>
    </source>
</evidence>
<dbReference type="EMBL" id="QJJK01000003">
    <property type="protein sequence ID" value="PXW61857.1"/>
    <property type="molecule type" value="Genomic_DNA"/>
</dbReference>
<dbReference type="RefSeq" id="WP_146227304.1">
    <property type="nucleotide sequence ID" value="NZ_JAHBRY010000001.1"/>
</dbReference>
<keyword evidence="2" id="KW-1185">Reference proteome</keyword>
<sequence length="121" mass="13711">MHHGTRSTSDGDYALASLRADLREIMSEFRPPVGRIISILESLAPFATTAERIRSRDELLSFFKEKSNEVDFAPALDCRFPFFWGRFSRAWLDDAEATVSPDATVVRLFSDPRVQRGQSSL</sequence>